<evidence type="ECO:0000313" key="2">
    <source>
        <dbReference type="EMBL" id="GAA2518771.1"/>
    </source>
</evidence>
<reference evidence="2 3" key="1">
    <citation type="journal article" date="2019" name="Int. J. Syst. Evol. Microbiol.">
        <title>The Global Catalogue of Microorganisms (GCM) 10K type strain sequencing project: providing services to taxonomists for standard genome sequencing and annotation.</title>
        <authorList>
            <consortium name="The Broad Institute Genomics Platform"/>
            <consortium name="The Broad Institute Genome Sequencing Center for Infectious Disease"/>
            <person name="Wu L."/>
            <person name="Ma J."/>
        </authorList>
    </citation>
    <scope>NUCLEOTIDE SEQUENCE [LARGE SCALE GENOMIC DNA]</scope>
    <source>
        <strain evidence="2 3">JCM 4395</strain>
    </source>
</reference>
<sequence>MLGVLELLAGGAVVGGEVEGRGGAESASESLPLPPQAVRRQERATRTAASEGQDPRCLQSSIIMTTPFAPWDVTATSSAAVRFPSSLAAWQGLSGYRSRRG</sequence>
<accession>A0ABN3NCL8</accession>
<name>A0ABN3NCL8_STRLO</name>
<evidence type="ECO:0000313" key="3">
    <source>
        <dbReference type="Proteomes" id="UP001501777"/>
    </source>
</evidence>
<feature type="region of interest" description="Disordered" evidence="1">
    <location>
        <begin position="19"/>
        <end position="57"/>
    </location>
</feature>
<keyword evidence="3" id="KW-1185">Reference proteome</keyword>
<protein>
    <recommendedName>
        <fullName evidence="4">Secreted protein</fullName>
    </recommendedName>
</protein>
<evidence type="ECO:0000256" key="1">
    <source>
        <dbReference type="SAM" id="MobiDB-lite"/>
    </source>
</evidence>
<comment type="caution">
    <text evidence="2">The sequence shown here is derived from an EMBL/GenBank/DDBJ whole genome shotgun (WGS) entry which is preliminary data.</text>
</comment>
<dbReference type="EMBL" id="BAAASG010000025">
    <property type="protein sequence ID" value="GAA2518771.1"/>
    <property type="molecule type" value="Genomic_DNA"/>
</dbReference>
<dbReference type="Proteomes" id="UP001501777">
    <property type="component" value="Unassembled WGS sequence"/>
</dbReference>
<gene>
    <name evidence="2" type="ORF">GCM10010276_80840</name>
</gene>
<organism evidence="2 3">
    <name type="scientific">Streptomyces longisporus</name>
    <dbReference type="NCBI Taxonomy" id="1948"/>
    <lineage>
        <taxon>Bacteria</taxon>
        <taxon>Bacillati</taxon>
        <taxon>Actinomycetota</taxon>
        <taxon>Actinomycetes</taxon>
        <taxon>Kitasatosporales</taxon>
        <taxon>Streptomycetaceae</taxon>
        <taxon>Streptomyces</taxon>
    </lineage>
</organism>
<proteinExistence type="predicted"/>
<evidence type="ECO:0008006" key="4">
    <source>
        <dbReference type="Google" id="ProtNLM"/>
    </source>
</evidence>